<keyword evidence="3" id="KW-1185">Reference proteome</keyword>
<evidence type="ECO:0000256" key="1">
    <source>
        <dbReference type="SAM" id="MobiDB-lite"/>
    </source>
</evidence>
<sequence length="149" mass="17062">MDIGSTVVKAVTSNSIQTNIPYCVHGVNRVTTYLPCTVSTQTRSGIYRHRLQSYNTNNPQNCPKNTTHQNYLSQNPKDRSLALKNKRQNKPRTSKVHERSQHKNRIFVTNHGSSNEDDTTRSGVERLEDDQAESELENFPQECLEQEDD</sequence>
<evidence type="ECO:0000313" key="3">
    <source>
        <dbReference type="Proteomes" id="UP000286134"/>
    </source>
</evidence>
<accession>A0A420HYV6</accession>
<dbReference type="Proteomes" id="UP000286134">
    <property type="component" value="Unassembled WGS sequence"/>
</dbReference>
<evidence type="ECO:0000313" key="2">
    <source>
        <dbReference type="EMBL" id="RKF62597.1"/>
    </source>
</evidence>
<feature type="region of interest" description="Disordered" evidence="1">
    <location>
        <begin position="53"/>
        <end position="149"/>
    </location>
</feature>
<comment type="caution">
    <text evidence="2">The sequence shown here is derived from an EMBL/GenBank/DDBJ whole genome shotgun (WGS) entry which is preliminary data.</text>
</comment>
<protein>
    <submittedName>
        <fullName evidence="2">Uncharacterized protein</fullName>
    </submittedName>
</protein>
<feature type="compositionally biased region" description="Acidic residues" evidence="1">
    <location>
        <begin position="127"/>
        <end position="136"/>
    </location>
</feature>
<dbReference type="AlphaFoldDB" id="A0A420HYV6"/>
<proteinExistence type="predicted"/>
<feature type="compositionally biased region" description="Basic residues" evidence="1">
    <location>
        <begin position="84"/>
        <end position="94"/>
    </location>
</feature>
<organism evidence="2 3">
    <name type="scientific">Erysiphe neolycopersici</name>
    <dbReference type="NCBI Taxonomy" id="212602"/>
    <lineage>
        <taxon>Eukaryota</taxon>
        <taxon>Fungi</taxon>
        <taxon>Dikarya</taxon>
        <taxon>Ascomycota</taxon>
        <taxon>Pezizomycotina</taxon>
        <taxon>Leotiomycetes</taxon>
        <taxon>Erysiphales</taxon>
        <taxon>Erysiphaceae</taxon>
        <taxon>Erysiphe</taxon>
    </lineage>
</organism>
<gene>
    <name evidence="2" type="ORF">OnM2_032007</name>
</gene>
<feature type="compositionally biased region" description="Polar residues" evidence="1">
    <location>
        <begin position="53"/>
        <end position="75"/>
    </location>
</feature>
<reference evidence="2 3" key="1">
    <citation type="journal article" date="2018" name="BMC Genomics">
        <title>Comparative genome analyses reveal sequence features reflecting distinct modes of host-adaptation between dicot and monocot powdery mildew.</title>
        <authorList>
            <person name="Wu Y."/>
            <person name="Ma X."/>
            <person name="Pan Z."/>
            <person name="Kale S.D."/>
            <person name="Song Y."/>
            <person name="King H."/>
            <person name="Zhang Q."/>
            <person name="Presley C."/>
            <person name="Deng X."/>
            <person name="Wei C.I."/>
            <person name="Xiao S."/>
        </authorList>
    </citation>
    <scope>NUCLEOTIDE SEQUENCE [LARGE SCALE GENOMIC DNA]</scope>
    <source>
        <strain evidence="2">UMSG2</strain>
    </source>
</reference>
<name>A0A420HYV6_9PEZI</name>
<dbReference type="EMBL" id="MCFK01003236">
    <property type="protein sequence ID" value="RKF62597.1"/>
    <property type="molecule type" value="Genomic_DNA"/>
</dbReference>